<feature type="compositionally biased region" description="Polar residues" evidence="1">
    <location>
        <begin position="103"/>
        <end position="120"/>
    </location>
</feature>
<feature type="compositionally biased region" description="Polar residues" evidence="1">
    <location>
        <begin position="1"/>
        <end position="15"/>
    </location>
</feature>
<dbReference type="EMBL" id="CAKLBY020000165">
    <property type="protein sequence ID" value="CAK7930216.1"/>
    <property type="molecule type" value="Genomic_DNA"/>
</dbReference>
<protein>
    <submittedName>
        <fullName evidence="2">Uncharacterized protein</fullName>
    </submittedName>
</protein>
<feature type="region of interest" description="Disordered" evidence="1">
    <location>
        <begin position="1"/>
        <end position="155"/>
    </location>
</feature>
<dbReference type="AlphaFoldDB" id="A0AAV1U654"/>
<evidence type="ECO:0000256" key="1">
    <source>
        <dbReference type="SAM" id="MobiDB-lite"/>
    </source>
</evidence>
<accession>A0AAV1U654</accession>
<name>A0AAV1U654_9STRA</name>
<proteinExistence type="predicted"/>
<sequence length="210" mass="22143">MRAAGESTSHTSAAGDTSPVAVNSLRGESPRATGTSVASAAGTTNRKQDESEIELIYSGKSDDVYDSKATPHASGSPGADTARARLTGSGQRGGIMLEVFGSSGYSDESSPHASPSNVWTRGNGGGAPIHHHERSNSRDRGITGASARAGTNQEAWDRNVLRHAPQVESPWMPSSKELDRVAGMTNDRDRIPLFIVGRFAHLIPARNYSC</sequence>
<feature type="compositionally biased region" description="Low complexity" evidence="1">
    <location>
        <begin position="32"/>
        <end position="44"/>
    </location>
</feature>
<evidence type="ECO:0000313" key="2">
    <source>
        <dbReference type="EMBL" id="CAK7930216.1"/>
    </source>
</evidence>
<gene>
    <name evidence="2" type="ORF">PM001_LOCUS15366</name>
</gene>
<evidence type="ECO:0000313" key="3">
    <source>
        <dbReference type="Proteomes" id="UP001162060"/>
    </source>
</evidence>
<comment type="caution">
    <text evidence="2">The sequence shown here is derived from an EMBL/GenBank/DDBJ whole genome shotgun (WGS) entry which is preliminary data.</text>
</comment>
<reference evidence="2" key="1">
    <citation type="submission" date="2024-01" db="EMBL/GenBank/DDBJ databases">
        <authorList>
            <person name="Webb A."/>
        </authorList>
    </citation>
    <scope>NUCLEOTIDE SEQUENCE</scope>
    <source>
        <strain evidence="2">Pm1</strain>
    </source>
</reference>
<organism evidence="2 3">
    <name type="scientific">Peronospora matthiolae</name>
    <dbReference type="NCBI Taxonomy" id="2874970"/>
    <lineage>
        <taxon>Eukaryota</taxon>
        <taxon>Sar</taxon>
        <taxon>Stramenopiles</taxon>
        <taxon>Oomycota</taxon>
        <taxon>Peronosporomycetes</taxon>
        <taxon>Peronosporales</taxon>
        <taxon>Peronosporaceae</taxon>
        <taxon>Peronospora</taxon>
    </lineage>
</organism>
<dbReference type="Proteomes" id="UP001162060">
    <property type="component" value="Unassembled WGS sequence"/>
</dbReference>